<evidence type="ECO:0000259" key="8">
    <source>
        <dbReference type="PROSITE" id="PS50835"/>
    </source>
</evidence>
<evidence type="ECO:0000313" key="11">
    <source>
        <dbReference type="RefSeq" id="XP_034105306.1"/>
    </source>
</evidence>
<organism evidence="10 11">
    <name type="scientific">Drosophila albomicans</name>
    <name type="common">Fruit fly</name>
    <dbReference type="NCBI Taxonomy" id="7291"/>
    <lineage>
        <taxon>Eukaryota</taxon>
        <taxon>Metazoa</taxon>
        <taxon>Ecdysozoa</taxon>
        <taxon>Arthropoda</taxon>
        <taxon>Hexapoda</taxon>
        <taxon>Insecta</taxon>
        <taxon>Pterygota</taxon>
        <taxon>Neoptera</taxon>
        <taxon>Endopterygota</taxon>
        <taxon>Diptera</taxon>
        <taxon>Brachycera</taxon>
        <taxon>Muscomorpha</taxon>
        <taxon>Ephydroidea</taxon>
        <taxon>Drosophilidae</taxon>
        <taxon>Drosophila</taxon>
    </lineage>
</organism>
<dbReference type="InterPro" id="IPR013783">
    <property type="entry name" value="Ig-like_fold"/>
</dbReference>
<dbReference type="Pfam" id="PF13927">
    <property type="entry name" value="Ig_3"/>
    <property type="match status" value="1"/>
</dbReference>
<keyword evidence="7" id="KW-0732">Signal</keyword>
<feature type="signal peptide" evidence="7">
    <location>
        <begin position="1"/>
        <end position="24"/>
    </location>
</feature>
<dbReference type="SMART" id="SM00408">
    <property type="entry name" value="IGc2"/>
    <property type="match status" value="3"/>
</dbReference>
<evidence type="ECO:0000256" key="6">
    <source>
        <dbReference type="ARBA" id="ARBA00023319"/>
    </source>
</evidence>
<dbReference type="GO" id="GO:0050839">
    <property type="term" value="F:cell adhesion molecule binding"/>
    <property type="evidence" value="ECO:0007669"/>
    <property type="project" value="TreeGrafter"/>
</dbReference>
<dbReference type="InterPro" id="IPR013098">
    <property type="entry name" value="Ig_I-set"/>
</dbReference>
<dbReference type="InterPro" id="IPR036116">
    <property type="entry name" value="FN3_sf"/>
</dbReference>
<evidence type="ECO:0000256" key="2">
    <source>
        <dbReference type="ARBA" id="ARBA00022737"/>
    </source>
</evidence>
<evidence type="ECO:0000256" key="4">
    <source>
        <dbReference type="ARBA" id="ARBA00023157"/>
    </source>
</evidence>
<dbReference type="PROSITE" id="PS50835">
    <property type="entry name" value="IG_LIKE"/>
    <property type="match status" value="3"/>
</dbReference>
<feature type="domain" description="Fibronectin type-III" evidence="9">
    <location>
        <begin position="326"/>
        <end position="435"/>
    </location>
</feature>
<evidence type="ECO:0000256" key="3">
    <source>
        <dbReference type="ARBA" id="ARBA00023136"/>
    </source>
</evidence>
<feature type="domain" description="Ig-like" evidence="8">
    <location>
        <begin position="36"/>
        <end position="128"/>
    </location>
</feature>
<reference evidence="11" key="1">
    <citation type="submission" date="2025-08" db="UniProtKB">
        <authorList>
            <consortium name="RefSeq"/>
        </authorList>
    </citation>
    <scope>IDENTIFICATION</scope>
    <source>
        <strain evidence="11">15112-1751.03</strain>
        <tissue evidence="11">Whole Adult</tissue>
    </source>
</reference>
<keyword evidence="5" id="KW-0325">Glycoprotein</keyword>
<dbReference type="InterPro" id="IPR003598">
    <property type="entry name" value="Ig_sub2"/>
</dbReference>
<evidence type="ECO:0000256" key="5">
    <source>
        <dbReference type="ARBA" id="ARBA00023180"/>
    </source>
</evidence>
<protein>
    <submittedName>
        <fullName evidence="11">Neurotrimin</fullName>
    </submittedName>
</protein>
<dbReference type="GeneID" id="117568625"/>
<dbReference type="InterPro" id="IPR007110">
    <property type="entry name" value="Ig-like_dom"/>
</dbReference>
<accession>A0A6P8WNN9</accession>
<keyword evidence="4" id="KW-1015">Disulfide bond</keyword>
<comment type="subcellular location">
    <subcellularLocation>
        <location evidence="1">Membrane</location>
        <topology evidence="1">Single-pass type I membrane protein</topology>
    </subcellularLocation>
</comment>
<dbReference type="CDD" id="cd00096">
    <property type="entry name" value="Ig"/>
    <property type="match status" value="2"/>
</dbReference>
<dbReference type="SUPFAM" id="SSF49265">
    <property type="entry name" value="Fibronectin type III"/>
    <property type="match status" value="1"/>
</dbReference>
<dbReference type="GO" id="GO:0030154">
    <property type="term" value="P:cell differentiation"/>
    <property type="evidence" value="ECO:0007669"/>
    <property type="project" value="UniProtKB-ARBA"/>
</dbReference>
<dbReference type="PANTHER" id="PTHR11640">
    <property type="entry name" value="NEPHRIN"/>
    <property type="match status" value="1"/>
</dbReference>
<dbReference type="GO" id="GO:0005911">
    <property type="term" value="C:cell-cell junction"/>
    <property type="evidence" value="ECO:0007669"/>
    <property type="project" value="TreeGrafter"/>
</dbReference>
<feature type="domain" description="Ig-like" evidence="8">
    <location>
        <begin position="133"/>
        <end position="206"/>
    </location>
</feature>
<dbReference type="PROSITE" id="PS50853">
    <property type="entry name" value="FN3"/>
    <property type="match status" value="1"/>
</dbReference>
<evidence type="ECO:0000313" key="10">
    <source>
        <dbReference type="Proteomes" id="UP000515160"/>
    </source>
</evidence>
<dbReference type="SMART" id="SM00409">
    <property type="entry name" value="IG"/>
    <property type="match status" value="3"/>
</dbReference>
<dbReference type="Gene3D" id="2.60.40.10">
    <property type="entry name" value="Immunoglobulins"/>
    <property type="match status" value="4"/>
</dbReference>
<feature type="domain" description="Ig-like" evidence="8">
    <location>
        <begin position="223"/>
        <end position="324"/>
    </location>
</feature>
<feature type="chain" id="PRO_5027819991" evidence="7">
    <location>
        <begin position="25"/>
        <end position="501"/>
    </location>
</feature>
<dbReference type="PANTHER" id="PTHR11640:SF164">
    <property type="entry name" value="MAM DOMAIN-CONTAINING GLYCOSYLPHOSPHATIDYLINOSITOL ANCHOR PROTEIN 1"/>
    <property type="match status" value="1"/>
</dbReference>
<dbReference type="InterPro" id="IPR051275">
    <property type="entry name" value="Cell_adhesion_signaling"/>
</dbReference>
<dbReference type="Proteomes" id="UP000515160">
    <property type="component" value="Chromosome 3"/>
</dbReference>
<evidence type="ECO:0000256" key="1">
    <source>
        <dbReference type="ARBA" id="ARBA00004479"/>
    </source>
</evidence>
<evidence type="ECO:0000259" key="9">
    <source>
        <dbReference type="PROSITE" id="PS50853"/>
    </source>
</evidence>
<keyword evidence="2" id="KW-0677">Repeat</keyword>
<dbReference type="AlphaFoldDB" id="A0A6P8WNN9"/>
<dbReference type="Pfam" id="PF00041">
    <property type="entry name" value="fn3"/>
    <property type="match status" value="1"/>
</dbReference>
<name>A0A6P8WNN9_DROAB</name>
<dbReference type="FunFam" id="2.60.40.10:FF:002326">
    <property type="entry name" value="GH03113p"/>
    <property type="match status" value="1"/>
</dbReference>
<gene>
    <name evidence="11" type="primary">LOC117568625</name>
</gene>
<dbReference type="Pfam" id="PF07679">
    <property type="entry name" value="I-set"/>
    <property type="match status" value="1"/>
</dbReference>
<dbReference type="GO" id="GO:0005886">
    <property type="term" value="C:plasma membrane"/>
    <property type="evidence" value="ECO:0007669"/>
    <property type="project" value="TreeGrafter"/>
</dbReference>
<proteinExistence type="predicted"/>
<dbReference type="OrthoDB" id="10062932at2759"/>
<sequence>MCVKVCSIDLLLLLLLALLSRINAELNFNNDLENNQKFKSIPTTIKTYENATVTLPCQLDTPFRFVRWHRDNVALVDSRHPEVPPPDRIVLWSNGSLQVANVQPEDTGEYYCEIMSDTNHAVQTHAIEVLYAPIVATEPSGDLELAIGTTFEVVCLTKGVPQPAVSWRLNGNTLDQYSNAANRQSHIFEIKSRDMAGLIECLAVNGVGPPAVAGVYLHVLFVPEVSLTQSVVYTKVGDRAQLECIVESAPTATLQWFHHGVPIHIGAQIGSQQMELPDTQSLDSHVSHIKHVLTVRKVRDSDMGQYECRASNSIGFKSATIELTGRPMPCVFKINPGTQSSTSHVLAWQTESLLPIMEFKLKFRQIPSANLTKSVRTNWTELTIPAEVTIGPIYMTSYPLHGLQPASLYEVSVLARNSFGWSDSSKTVRFATGGEVELPNYSTESELQYDATEEIFDNQITQRSHIFTASMVHNNSAVSQVYSALAYITICLQIGLAMHYT</sequence>
<keyword evidence="3" id="KW-0472">Membrane</keyword>
<keyword evidence="10" id="KW-1185">Reference proteome</keyword>
<dbReference type="InterPro" id="IPR036179">
    <property type="entry name" value="Ig-like_dom_sf"/>
</dbReference>
<evidence type="ECO:0000256" key="7">
    <source>
        <dbReference type="SAM" id="SignalP"/>
    </source>
</evidence>
<dbReference type="InterPro" id="IPR003599">
    <property type="entry name" value="Ig_sub"/>
</dbReference>
<keyword evidence="6" id="KW-0393">Immunoglobulin domain</keyword>
<dbReference type="CDD" id="cd00063">
    <property type="entry name" value="FN3"/>
    <property type="match status" value="1"/>
</dbReference>
<dbReference type="GO" id="GO:0098609">
    <property type="term" value="P:cell-cell adhesion"/>
    <property type="evidence" value="ECO:0007669"/>
    <property type="project" value="TreeGrafter"/>
</dbReference>
<dbReference type="FunFam" id="2.60.40.10:FF:002157">
    <property type="entry name" value="Wrapper protein"/>
    <property type="match status" value="1"/>
</dbReference>
<dbReference type="SMART" id="SM00060">
    <property type="entry name" value="FN3"/>
    <property type="match status" value="1"/>
</dbReference>
<dbReference type="SUPFAM" id="SSF48726">
    <property type="entry name" value="Immunoglobulin"/>
    <property type="match status" value="3"/>
</dbReference>
<dbReference type="RefSeq" id="XP_034105306.1">
    <property type="nucleotide sequence ID" value="XM_034249415.2"/>
</dbReference>
<dbReference type="GO" id="GO:0009653">
    <property type="term" value="P:anatomical structure morphogenesis"/>
    <property type="evidence" value="ECO:0007669"/>
    <property type="project" value="UniProtKB-ARBA"/>
</dbReference>
<dbReference type="InterPro" id="IPR003961">
    <property type="entry name" value="FN3_dom"/>
</dbReference>